<evidence type="ECO:0000313" key="2">
    <source>
        <dbReference type="Proteomes" id="UP000737018"/>
    </source>
</evidence>
<sequence>MKGLMSLNPRACEFLVRPMKNEVKLNSRRKALRDISNNGGSPISSLSCTRICVCVTASECVLFETLTFGDASFCLVAKKLWGQRTFFREGKIDLLIHLNTQSLVVSFAD</sequence>
<keyword evidence="2" id="KW-1185">Reference proteome</keyword>
<evidence type="ECO:0000313" key="1">
    <source>
        <dbReference type="EMBL" id="KAF3955158.1"/>
    </source>
</evidence>
<dbReference type="EMBL" id="JRKL02003466">
    <property type="protein sequence ID" value="KAF3955158.1"/>
    <property type="molecule type" value="Genomic_DNA"/>
</dbReference>
<organism evidence="1 2">
    <name type="scientific">Castanea mollissima</name>
    <name type="common">Chinese chestnut</name>
    <dbReference type="NCBI Taxonomy" id="60419"/>
    <lineage>
        <taxon>Eukaryota</taxon>
        <taxon>Viridiplantae</taxon>
        <taxon>Streptophyta</taxon>
        <taxon>Embryophyta</taxon>
        <taxon>Tracheophyta</taxon>
        <taxon>Spermatophyta</taxon>
        <taxon>Magnoliopsida</taxon>
        <taxon>eudicotyledons</taxon>
        <taxon>Gunneridae</taxon>
        <taxon>Pentapetalae</taxon>
        <taxon>rosids</taxon>
        <taxon>fabids</taxon>
        <taxon>Fagales</taxon>
        <taxon>Fagaceae</taxon>
        <taxon>Castanea</taxon>
    </lineage>
</organism>
<dbReference type="AlphaFoldDB" id="A0A8J4QPK9"/>
<reference evidence="1" key="1">
    <citation type="submission" date="2020-03" db="EMBL/GenBank/DDBJ databases">
        <title>Castanea mollissima Vanexum genome sequencing.</title>
        <authorList>
            <person name="Staton M."/>
        </authorList>
    </citation>
    <scope>NUCLEOTIDE SEQUENCE</scope>
    <source>
        <tissue evidence="1">Leaf</tissue>
    </source>
</reference>
<proteinExistence type="predicted"/>
<comment type="caution">
    <text evidence="1">The sequence shown here is derived from an EMBL/GenBank/DDBJ whole genome shotgun (WGS) entry which is preliminary data.</text>
</comment>
<accession>A0A8J4QPK9</accession>
<name>A0A8J4QPK9_9ROSI</name>
<gene>
    <name evidence="1" type="ORF">CMV_019596</name>
</gene>
<dbReference type="Proteomes" id="UP000737018">
    <property type="component" value="Unassembled WGS sequence"/>
</dbReference>
<protein>
    <submittedName>
        <fullName evidence="1">Uncharacterized protein</fullName>
    </submittedName>
</protein>